<dbReference type="RefSeq" id="WP_218934741.1">
    <property type="nucleotide sequence ID" value="NZ_CP036261.1"/>
</dbReference>
<dbReference type="GO" id="GO:0030313">
    <property type="term" value="C:cell envelope"/>
    <property type="evidence" value="ECO:0007669"/>
    <property type="project" value="UniProtKB-SubCell"/>
</dbReference>
<dbReference type="EMBL" id="CP036261">
    <property type="protein sequence ID" value="QDS88230.1"/>
    <property type="molecule type" value="Genomic_DNA"/>
</dbReference>
<evidence type="ECO:0000313" key="7">
    <source>
        <dbReference type="Proteomes" id="UP000319557"/>
    </source>
</evidence>
<reference evidence="6 7" key="1">
    <citation type="submission" date="2019-02" db="EMBL/GenBank/DDBJ databases">
        <title>Deep-cultivation of Planctomycetes and their phenomic and genomic characterization uncovers novel biology.</title>
        <authorList>
            <person name="Wiegand S."/>
            <person name="Jogler M."/>
            <person name="Boedeker C."/>
            <person name="Pinto D."/>
            <person name="Vollmers J."/>
            <person name="Rivas-Marin E."/>
            <person name="Kohn T."/>
            <person name="Peeters S.H."/>
            <person name="Heuer A."/>
            <person name="Rast P."/>
            <person name="Oberbeckmann S."/>
            <person name="Bunk B."/>
            <person name="Jeske O."/>
            <person name="Meyerdierks A."/>
            <person name="Storesund J.E."/>
            <person name="Kallscheuer N."/>
            <person name="Luecker S."/>
            <person name="Lage O.M."/>
            <person name="Pohl T."/>
            <person name="Merkel B.J."/>
            <person name="Hornburger P."/>
            <person name="Mueller R.-W."/>
            <person name="Bruemmer F."/>
            <person name="Labrenz M."/>
            <person name="Spormann A.M."/>
            <person name="Op den Camp H."/>
            <person name="Overmann J."/>
            <person name="Amann R."/>
            <person name="Jetten M.S.M."/>
            <person name="Mascher T."/>
            <person name="Medema M.H."/>
            <person name="Devos D.P."/>
            <person name="Kaster A.-K."/>
            <person name="Ovreas L."/>
            <person name="Rohde M."/>
            <person name="Galperin M.Y."/>
            <person name="Jogler C."/>
        </authorList>
    </citation>
    <scope>NUCLEOTIDE SEQUENCE [LARGE SCALE GENOMIC DNA]</scope>
    <source>
        <strain evidence="6 7">EC9</strain>
    </source>
</reference>
<dbReference type="PANTHER" id="PTHR32347:SF23">
    <property type="entry name" value="BLL5650 PROTEIN"/>
    <property type="match status" value="1"/>
</dbReference>
<dbReference type="PANTHER" id="PTHR32347">
    <property type="entry name" value="EFFLUX SYSTEM COMPONENT YKNX-RELATED"/>
    <property type="match status" value="1"/>
</dbReference>
<feature type="domain" description="YknX-like beta-barrel" evidence="5">
    <location>
        <begin position="321"/>
        <end position="401"/>
    </location>
</feature>
<name>A0A517M032_9BACT</name>
<dbReference type="AlphaFoldDB" id="A0A517M032"/>
<dbReference type="Gene3D" id="2.40.420.20">
    <property type="match status" value="1"/>
</dbReference>
<dbReference type="Pfam" id="PF25967">
    <property type="entry name" value="RND-MFP_C"/>
    <property type="match status" value="1"/>
</dbReference>
<dbReference type="InterPro" id="IPR058636">
    <property type="entry name" value="Beta-barrel_YknX"/>
</dbReference>
<keyword evidence="3" id="KW-1133">Transmembrane helix</keyword>
<keyword evidence="7" id="KW-1185">Reference proteome</keyword>
<dbReference type="KEGG" id="ruv:EC9_24180"/>
<organism evidence="6 7">
    <name type="scientific">Rosistilla ulvae</name>
    <dbReference type="NCBI Taxonomy" id="1930277"/>
    <lineage>
        <taxon>Bacteria</taxon>
        <taxon>Pseudomonadati</taxon>
        <taxon>Planctomycetota</taxon>
        <taxon>Planctomycetia</taxon>
        <taxon>Pirellulales</taxon>
        <taxon>Pirellulaceae</taxon>
        <taxon>Rosistilla</taxon>
    </lineage>
</organism>
<protein>
    <submittedName>
        <fullName evidence="6">Macrolide export protein MacA</fullName>
    </submittedName>
</protein>
<accession>A0A517M032</accession>
<dbReference type="InterPro" id="IPR058627">
    <property type="entry name" value="MdtA-like_C"/>
</dbReference>
<sequence length="483" mass="54079">MQTQNSKRQRRGSASTTLFAAVLGMFLVCGVVGQFFGSMVDSVKGFFVEAPKPVYLTTTATMEPFVHTVLERGEVESSSNIEVRCEVNRRSGSAGTNIIEIVPEGTWVEAGEFLVRLDDSALQTQLIQQQIVCSNSESAVIEAQAKVDSTKLELSEYEEGTFKEKLAQQQSEVFVAQENKRRAEEYLDYSKRLAERGYIPEAQLEADTFAVEKARNELGVAETKLAVLNTFTKEKMLTQLRAEIRTAESRLQSRTKTWELDKVQLEEIQDQIEKCRIMAPVAGQVVYANNQSRSANKIMIEEGMPVRERQTIINLPDPGKMRVKTLVHESRIGHVRPGLTAELMLDAMPDLALTGKVTTVSEYPLPAISVYMSHVKEYVVEIEITDPPRDLRPGMTAEVNILVQRIDQALQIPIEAVIEREGQYFCALPHEDGTLETREVFIGTTNETNLVIESGLSAEEEVVLNVRTEQVMEQMDLPTQEAT</sequence>
<dbReference type="Pfam" id="PF25990">
    <property type="entry name" value="Beta-barrel_YknX"/>
    <property type="match status" value="1"/>
</dbReference>
<feature type="domain" description="Multidrug resistance protein MdtA-like C-terminal permuted SH3" evidence="4">
    <location>
        <begin position="408"/>
        <end position="464"/>
    </location>
</feature>
<gene>
    <name evidence="6" type="primary">macA_2</name>
    <name evidence="6" type="ORF">EC9_24180</name>
</gene>
<evidence type="ECO:0000259" key="4">
    <source>
        <dbReference type="Pfam" id="PF25967"/>
    </source>
</evidence>
<keyword evidence="3" id="KW-0472">Membrane</keyword>
<keyword evidence="2" id="KW-0175">Coiled coil</keyword>
<comment type="subcellular location">
    <subcellularLocation>
        <location evidence="1">Cell envelope</location>
    </subcellularLocation>
</comment>
<dbReference type="Gene3D" id="2.40.30.170">
    <property type="match status" value="1"/>
</dbReference>
<dbReference type="Proteomes" id="UP000319557">
    <property type="component" value="Chromosome"/>
</dbReference>
<proteinExistence type="predicted"/>
<evidence type="ECO:0000313" key="6">
    <source>
        <dbReference type="EMBL" id="QDS88230.1"/>
    </source>
</evidence>
<dbReference type="InterPro" id="IPR050465">
    <property type="entry name" value="UPF0194_transport"/>
</dbReference>
<feature type="transmembrane region" description="Helical" evidence="3">
    <location>
        <begin position="12"/>
        <end position="36"/>
    </location>
</feature>
<evidence type="ECO:0000259" key="5">
    <source>
        <dbReference type="Pfam" id="PF25990"/>
    </source>
</evidence>
<keyword evidence="3" id="KW-0812">Transmembrane</keyword>
<evidence type="ECO:0000256" key="2">
    <source>
        <dbReference type="ARBA" id="ARBA00023054"/>
    </source>
</evidence>
<evidence type="ECO:0000256" key="1">
    <source>
        <dbReference type="ARBA" id="ARBA00004196"/>
    </source>
</evidence>
<evidence type="ECO:0000256" key="3">
    <source>
        <dbReference type="SAM" id="Phobius"/>
    </source>
</evidence>